<dbReference type="EMBL" id="SAWZ01000007">
    <property type="protein sequence ID" value="RXR03533.1"/>
    <property type="molecule type" value="Genomic_DNA"/>
</dbReference>
<proteinExistence type="predicted"/>
<evidence type="ECO:0000256" key="1">
    <source>
        <dbReference type="SAM" id="Coils"/>
    </source>
</evidence>
<reference evidence="2 3" key="1">
    <citation type="submission" date="2019-01" db="EMBL/GenBank/DDBJ databases">
        <title>Pseudoxanthomonas composti sp. nov., isolated from compost.</title>
        <authorList>
            <person name="Yang G."/>
        </authorList>
    </citation>
    <scope>NUCLEOTIDE SEQUENCE [LARGE SCALE GENOMIC DNA]</scope>
    <source>
        <strain evidence="2 3">GSS15</strain>
    </source>
</reference>
<dbReference type="AlphaFoldDB" id="A0A4Q1JUM4"/>
<sequence>MPAKTPSRYRIVPATPAASRWRRRLLWGGAWLASLAVVAVIAVSVAGPGAGSSGLQALSSRRALNEAQRQIRTLTQRQATLTRSDSISREANRDLQSTLAERDQEIADLRADVDFYERLVGPTDQRKGLTVFSSQFVDQGPAGWDYQIVLTQTLNRGAISEGQMRLAVEGLRDGKLTTLDWNALHGQAAAPAQTYSFRYFQQLEGRVMLPAGFTPQRVKVSLRGQDVAIERDLDWKVAGT</sequence>
<gene>
    <name evidence="2" type="ORF">EPA99_13980</name>
</gene>
<name>A0A4Q1JUM4_9GAMM</name>
<dbReference type="Pfam" id="PF20567">
    <property type="entry name" value="DUF6776"/>
    <property type="match status" value="1"/>
</dbReference>
<evidence type="ECO:0000313" key="3">
    <source>
        <dbReference type="Proteomes" id="UP000289784"/>
    </source>
</evidence>
<dbReference type="InterPro" id="IPR046703">
    <property type="entry name" value="DUF6776"/>
</dbReference>
<feature type="coiled-coil region" evidence="1">
    <location>
        <begin position="57"/>
        <end position="119"/>
    </location>
</feature>
<keyword evidence="3" id="KW-1185">Reference proteome</keyword>
<dbReference type="OrthoDB" id="7056878at2"/>
<organism evidence="2 3">
    <name type="scientific">Pseudoxanthomonas composti</name>
    <dbReference type="NCBI Taxonomy" id="2137479"/>
    <lineage>
        <taxon>Bacteria</taxon>
        <taxon>Pseudomonadati</taxon>
        <taxon>Pseudomonadota</taxon>
        <taxon>Gammaproteobacteria</taxon>
        <taxon>Lysobacterales</taxon>
        <taxon>Lysobacteraceae</taxon>
        <taxon>Pseudoxanthomonas</taxon>
    </lineage>
</organism>
<dbReference type="Proteomes" id="UP000289784">
    <property type="component" value="Unassembled WGS sequence"/>
</dbReference>
<evidence type="ECO:0000313" key="2">
    <source>
        <dbReference type="EMBL" id="RXR03533.1"/>
    </source>
</evidence>
<protein>
    <submittedName>
        <fullName evidence="2">Uncharacterized protein</fullName>
    </submittedName>
</protein>
<comment type="caution">
    <text evidence="2">The sequence shown here is derived from an EMBL/GenBank/DDBJ whole genome shotgun (WGS) entry which is preliminary data.</text>
</comment>
<keyword evidence="1" id="KW-0175">Coiled coil</keyword>
<accession>A0A4Q1JUM4</accession>
<dbReference type="RefSeq" id="WP_129471845.1">
    <property type="nucleotide sequence ID" value="NZ_SAWZ01000007.1"/>
</dbReference>